<feature type="transmembrane region" description="Helical" evidence="5">
    <location>
        <begin position="32"/>
        <end position="53"/>
    </location>
</feature>
<dbReference type="RefSeq" id="WP_065142444.1">
    <property type="nucleotide sequence ID" value="NZ_LZLS01000017.1"/>
</dbReference>
<dbReference type="PANTHER" id="PTHR43847:SF1">
    <property type="entry name" value="BLL3993 PROTEIN"/>
    <property type="match status" value="1"/>
</dbReference>
<keyword evidence="3 5" id="KW-1133">Transmembrane helix</keyword>
<sequence length="224" mass="24512">MKLGLQTAASVVCGLLIFGLVLFYPAGTFHYWQGWVFLAIFIVASIVPSLYLARTNPAALQRRMRAGPVAETRILQKFIIVGAMAGFFAMIALSALDYRFGWSSVPAAVTVVGDVLVAVGLGIAMLTIVQNGYAASTVTVEDGQHVVSTGFYSRVRHPMYVGNLILMAGIPLALGSYWGLVIYVPALLVLVARIVDEERALVDGLDGYRDYMQRVRYRLIPHVW</sequence>
<evidence type="ECO:0000256" key="1">
    <source>
        <dbReference type="ARBA" id="ARBA00004127"/>
    </source>
</evidence>
<protein>
    <recommendedName>
        <fullName evidence="8">Steroid 5-alpha reductase C-terminal domain-containing protein</fullName>
    </recommendedName>
</protein>
<comment type="subcellular location">
    <subcellularLocation>
        <location evidence="1">Endomembrane system</location>
        <topology evidence="1">Multi-pass membrane protein</topology>
    </subcellularLocation>
</comment>
<dbReference type="AlphaFoldDB" id="A0A1A3PCD8"/>
<evidence type="ECO:0000313" key="6">
    <source>
        <dbReference type="EMBL" id="OBK30959.1"/>
    </source>
</evidence>
<evidence type="ECO:0000256" key="5">
    <source>
        <dbReference type="SAM" id="Phobius"/>
    </source>
</evidence>
<evidence type="ECO:0000256" key="3">
    <source>
        <dbReference type="ARBA" id="ARBA00022989"/>
    </source>
</evidence>
<keyword evidence="4 5" id="KW-0472">Membrane</keyword>
<feature type="transmembrane region" description="Helical" evidence="5">
    <location>
        <begin position="108"/>
        <end position="129"/>
    </location>
</feature>
<keyword evidence="2 5" id="KW-0812">Transmembrane</keyword>
<feature type="transmembrane region" description="Helical" evidence="5">
    <location>
        <begin position="7"/>
        <end position="26"/>
    </location>
</feature>
<feature type="transmembrane region" description="Helical" evidence="5">
    <location>
        <begin position="164"/>
        <end position="195"/>
    </location>
</feature>
<dbReference type="GO" id="GO:0012505">
    <property type="term" value="C:endomembrane system"/>
    <property type="evidence" value="ECO:0007669"/>
    <property type="project" value="UniProtKB-SubCell"/>
</dbReference>
<evidence type="ECO:0008006" key="8">
    <source>
        <dbReference type="Google" id="ProtNLM"/>
    </source>
</evidence>
<dbReference type="InterPro" id="IPR007318">
    <property type="entry name" value="Phopholipid_MeTrfase"/>
</dbReference>
<name>A0A1A3PCD8_MYCAS</name>
<reference evidence="6 7" key="1">
    <citation type="submission" date="2016-06" db="EMBL/GenBank/DDBJ databases">
        <authorList>
            <person name="Kjaerup R.B."/>
            <person name="Dalgaard T.S."/>
            <person name="Juul-Madsen H.R."/>
        </authorList>
    </citation>
    <scope>NUCLEOTIDE SEQUENCE [LARGE SCALE GENOMIC DNA]</scope>
    <source>
        <strain evidence="6 7">1165133.8</strain>
    </source>
</reference>
<evidence type="ECO:0000256" key="4">
    <source>
        <dbReference type="ARBA" id="ARBA00023136"/>
    </source>
</evidence>
<dbReference type="PANTHER" id="PTHR43847">
    <property type="entry name" value="BLL3993 PROTEIN"/>
    <property type="match status" value="1"/>
</dbReference>
<dbReference type="Gene3D" id="1.20.120.1630">
    <property type="match status" value="1"/>
</dbReference>
<proteinExistence type="predicted"/>
<feature type="transmembrane region" description="Helical" evidence="5">
    <location>
        <begin position="74"/>
        <end position="96"/>
    </location>
</feature>
<comment type="caution">
    <text evidence="6">The sequence shown here is derived from an EMBL/GenBank/DDBJ whole genome shotgun (WGS) entry which is preliminary data.</text>
</comment>
<gene>
    <name evidence="6" type="ORF">A5634_14920</name>
</gene>
<dbReference type="InterPro" id="IPR052527">
    <property type="entry name" value="Metal_cation-efflux_comp"/>
</dbReference>
<dbReference type="Pfam" id="PF04191">
    <property type="entry name" value="PEMT"/>
    <property type="match status" value="1"/>
</dbReference>
<dbReference type="Proteomes" id="UP000093928">
    <property type="component" value="Unassembled WGS sequence"/>
</dbReference>
<accession>A0A1A3PCD8</accession>
<dbReference type="EMBL" id="LZLS01000017">
    <property type="protein sequence ID" value="OBK30959.1"/>
    <property type="molecule type" value="Genomic_DNA"/>
</dbReference>
<organism evidence="6 7">
    <name type="scientific">Mycobacterium asiaticum</name>
    <dbReference type="NCBI Taxonomy" id="1790"/>
    <lineage>
        <taxon>Bacteria</taxon>
        <taxon>Bacillati</taxon>
        <taxon>Actinomycetota</taxon>
        <taxon>Actinomycetes</taxon>
        <taxon>Mycobacteriales</taxon>
        <taxon>Mycobacteriaceae</taxon>
        <taxon>Mycobacterium</taxon>
    </lineage>
</organism>
<evidence type="ECO:0000256" key="2">
    <source>
        <dbReference type="ARBA" id="ARBA00022692"/>
    </source>
</evidence>
<dbReference type="OrthoDB" id="7203053at2"/>
<evidence type="ECO:0000313" key="7">
    <source>
        <dbReference type="Proteomes" id="UP000093928"/>
    </source>
</evidence>